<dbReference type="SUPFAM" id="SSF158622">
    <property type="entry name" value="YheA/YmcA-like"/>
    <property type="match status" value="1"/>
</dbReference>
<comment type="caution">
    <text evidence="2">The sequence shown here is derived from an EMBL/GenBank/DDBJ whole genome shotgun (WGS) entry which is preliminary data.</text>
</comment>
<organism evidence="2 3">
    <name type="scientific">Aureibacillus halotolerans</name>
    <dbReference type="NCBI Taxonomy" id="1508390"/>
    <lineage>
        <taxon>Bacteria</taxon>
        <taxon>Bacillati</taxon>
        <taxon>Bacillota</taxon>
        <taxon>Bacilli</taxon>
        <taxon>Bacillales</taxon>
        <taxon>Bacillaceae</taxon>
        <taxon>Aureibacillus</taxon>
    </lineage>
</organism>
<dbReference type="OrthoDB" id="9811402at2"/>
<name>A0A4R6TTT7_9BACI</name>
<dbReference type="InterPro" id="IPR010368">
    <property type="entry name" value="Com_YlbF"/>
</dbReference>
<dbReference type="AlphaFoldDB" id="A0A4R6TTT7"/>
<dbReference type="Pfam" id="PF06133">
    <property type="entry name" value="Com_YlbF"/>
    <property type="match status" value="1"/>
</dbReference>
<evidence type="ECO:0000256" key="1">
    <source>
        <dbReference type="HAMAP-Rule" id="MF_01526"/>
    </source>
</evidence>
<dbReference type="Proteomes" id="UP000295632">
    <property type="component" value="Unassembled WGS sequence"/>
</dbReference>
<proteinExistence type="inferred from homology"/>
<dbReference type="InterPro" id="IPR023378">
    <property type="entry name" value="YheA/YmcA-like_dom_sf"/>
</dbReference>
<dbReference type="Gene3D" id="1.20.1500.10">
    <property type="entry name" value="YheA/YmcA-like"/>
    <property type="match status" value="1"/>
</dbReference>
<reference evidence="2 3" key="1">
    <citation type="submission" date="2019-03" db="EMBL/GenBank/DDBJ databases">
        <title>Genomic Encyclopedia of Type Strains, Phase IV (KMG-IV): sequencing the most valuable type-strain genomes for metagenomic binning, comparative biology and taxonomic classification.</title>
        <authorList>
            <person name="Goeker M."/>
        </authorList>
    </citation>
    <scope>NUCLEOTIDE SEQUENCE [LARGE SCALE GENOMIC DNA]</scope>
    <source>
        <strain evidence="2 3">DSM 28697</strain>
    </source>
</reference>
<protein>
    <recommendedName>
        <fullName evidence="1">UPF0342 protein EV213_12120</fullName>
    </recommendedName>
</protein>
<sequence length="119" mass="13949">MANVYDEAYALETAIRNSNDYKELQELYAQLQADETGKKLFDNFRQVQMSLQQKQMQGEEISQEEIEQAQKQAQLVQQHDVISKVMESEQRLSQTLTDVNKIIMKPLEQLYEGFDNENE</sequence>
<dbReference type="RefSeq" id="WP_133581886.1">
    <property type="nucleotide sequence ID" value="NZ_SNYJ01000021.1"/>
</dbReference>
<comment type="similarity">
    <text evidence="1">Belongs to the UPF0342 family.</text>
</comment>
<gene>
    <name evidence="2" type="ORF">EV213_12120</name>
</gene>
<evidence type="ECO:0000313" key="3">
    <source>
        <dbReference type="Proteomes" id="UP000295632"/>
    </source>
</evidence>
<accession>A0A4R6TTT7</accession>
<dbReference type="HAMAP" id="MF_01526">
    <property type="entry name" value="UPF0342"/>
    <property type="match status" value="1"/>
</dbReference>
<evidence type="ECO:0000313" key="2">
    <source>
        <dbReference type="EMBL" id="TDQ35403.1"/>
    </source>
</evidence>
<dbReference type="EMBL" id="SNYJ01000021">
    <property type="protein sequence ID" value="TDQ35403.1"/>
    <property type="molecule type" value="Genomic_DNA"/>
</dbReference>
<keyword evidence="3" id="KW-1185">Reference proteome</keyword>